<gene>
    <name evidence="2" type="ORF">NCTC503_01275</name>
</gene>
<dbReference type="KEGG" id="hhw:NCTC503_01275"/>
<evidence type="ECO:0000313" key="2">
    <source>
        <dbReference type="EMBL" id="VTQ88665.1"/>
    </source>
</evidence>
<dbReference type="RefSeq" id="WP_138209947.1">
    <property type="nucleotide sequence ID" value="NZ_CBCRUQ010000020.1"/>
</dbReference>
<proteinExistence type="predicted"/>
<keyword evidence="3" id="KW-1185">Reference proteome</keyword>
<evidence type="ECO:0000256" key="1">
    <source>
        <dbReference type="SAM" id="MobiDB-lite"/>
    </source>
</evidence>
<dbReference type="EMBL" id="LR590481">
    <property type="protein sequence ID" value="VTQ88665.1"/>
    <property type="molecule type" value="Genomic_DNA"/>
</dbReference>
<feature type="region of interest" description="Disordered" evidence="1">
    <location>
        <begin position="471"/>
        <end position="493"/>
    </location>
</feature>
<accession>A0A4U9RAH6</accession>
<reference evidence="2 3" key="1">
    <citation type="submission" date="2019-05" db="EMBL/GenBank/DDBJ databases">
        <authorList>
            <consortium name="Pathogen Informatics"/>
        </authorList>
    </citation>
    <scope>NUCLEOTIDE SEQUENCE [LARGE SCALE GENOMIC DNA]</scope>
    <source>
        <strain evidence="2 3">NCTC503</strain>
    </source>
</reference>
<dbReference type="OrthoDB" id="1879519at2"/>
<sequence length="493" mass="57810">MNNIKERLLNLSDEEKKERERALKDFLFYLGECEDIEKAKNNPILLGQSWITLDDLDYVPSQIIDNKVKPLINKQARFMFGKEPNLLFKPLKDNSKEMCEELRQYVDSILSANKFWSTTLKIFRLATVTKRVMLRMEANPGKPIKIYYHDINDFNYELDPDNIGRLKSATLVKQDSSTIKKETNNQIWYRFNYYMDKDELCHLKTEIFKGDNLEEPISVEETSTGLSKIPCWVIANEQSIVNPKGLTDIKDLRPLQERYNRRLSDFDDALRFLMFGQTAVIDATEDTVNSCNIAPNSLMALKSIEDTDSNKQAKVQRVESNFTSAEPVKMFLKILEDSMYEKLGIPRPEQLQSIPSAKSIKYMYTELVARCEEKWHDWEPSIRQLIRLIVEACSKLNCYSEWNHEWDKLLYNIVLEKNYPIPEDEEDKKRLGMEEVNLKVRSHRNYIKELSNDEDYEEHFKEIIEDSKALNEAEQDPWTKAVEDEINKSNGDS</sequence>
<protein>
    <submittedName>
        <fullName evidence="2">Phage protein</fullName>
    </submittedName>
</protein>
<dbReference type="AlphaFoldDB" id="A0A4U9RAH6"/>
<dbReference type="Pfam" id="PF05133">
    <property type="entry name" value="SPP1_portal"/>
    <property type="match status" value="1"/>
</dbReference>
<dbReference type="InterPro" id="IPR021145">
    <property type="entry name" value="Portal_protein_SPP1_Gp6-like"/>
</dbReference>
<organism evidence="2 3">
    <name type="scientific">Hathewaya histolytica</name>
    <name type="common">Clostridium histolyticum</name>
    <dbReference type="NCBI Taxonomy" id="1498"/>
    <lineage>
        <taxon>Bacteria</taxon>
        <taxon>Bacillati</taxon>
        <taxon>Bacillota</taxon>
        <taxon>Clostridia</taxon>
        <taxon>Eubacteriales</taxon>
        <taxon>Clostridiaceae</taxon>
        <taxon>Hathewaya</taxon>
    </lineage>
</organism>
<evidence type="ECO:0000313" key="3">
    <source>
        <dbReference type="Proteomes" id="UP000308489"/>
    </source>
</evidence>
<dbReference type="Proteomes" id="UP000308489">
    <property type="component" value="Chromosome 1"/>
</dbReference>
<name>A0A4U9RAH6_HATHI</name>